<evidence type="ECO:0000313" key="2">
    <source>
        <dbReference type="Proteomes" id="UP000295509"/>
    </source>
</evidence>
<name>A0A4V3HFC6_9BURK</name>
<dbReference type="AlphaFoldDB" id="A0A4V3HFC6"/>
<accession>A0A4V3HFC6</accession>
<reference evidence="1 2" key="1">
    <citation type="submission" date="2019-03" db="EMBL/GenBank/DDBJ databases">
        <title>Genomic Encyclopedia of Type Strains, Phase III (KMG-III): the genomes of soil and plant-associated and newly described type strains.</title>
        <authorList>
            <person name="Whitman W."/>
        </authorList>
    </citation>
    <scope>NUCLEOTIDE SEQUENCE [LARGE SCALE GENOMIC DNA]</scope>
    <source>
        <strain evidence="1 2">LMG 29544</strain>
    </source>
</reference>
<organism evidence="1 2">
    <name type="scientific">Paraburkholderia rhizosphaerae</name>
    <dbReference type="NCBI Taxonomy" id="480658"/>
    <lineage>
        <taxon>Bacteria</taxon>
        <taxon>Pseudomonadati</taxon>
        <taxon>Pseudomonadota</taxon>
        <taxon>Betaproteobacteria</taxon>
        <taxon>Burkholderiales</taxon>
        <taxon>Burkholderiaceae</taxon>
        <taxon>Paraburkholderia</taxon>
    </lineage>
</organism>
<comment type="caution">
    <text evidence="1">The sequence shown here is derived from an EMBL/GenBank/DDBJ whole genome shotgun (WGS) entry which is preliminary data.</text>
</comment>
<sequence>MLQERHGATAMRVSAANGRTDNAGMSGILDPVISRFATVVELEPTIEDWTA</sequence>
<evidence type="ECO:0000313" key="1">
    <source>
        <dbReference type="EMBL" id="TDY52385.1"/>
    </source>
</evidence>
<gene>
    <name evidence="1" type="ORF">BX592_105271</name>
</gene>
<keyword evidence="2" id="KW-1185">Reference proteome</keyword>
<dbReference type="Proteomes" id="UP000295509">
    <property type="component" value="Unassembled WGS sequence"/>
</dbReference>
<dbReference type="EMBL" id="SORE01000005">
    <property type="protein sequence ID" value="TDY52385.1"/>
    <property type="molecule type" value="Genomic_DNA"/>
</dbReference>
<proteinExistence type="predicted"/>
<protein>
    <submittedName>
        <fullName evidence="1">Uncharacterized protein</fullName>
    </submittedName>
</protein>